<organism evidence="1 2">
    <name type="scientific">Faecalibacillus faecis</name>
    <dbReference type="NCBI Taxonomy" id="1982628"/>
    <lineage>
        <taxon>Bacteria</taxon>
        <taxon>Bacillati</taxon>
        <taxon>Bacillota</taxon>
        <taxon>Erysipelotrichia</taxon>
        <taxon>Erysipelotrichales</taxon>
        <taxon>Coprobacillaceae</taxon>
        <taxon>Faecalibacillus</taxon>
    </lineage>
</organism>
<dbReference type="AlphaFoldDB" id="A0A2T3FW02"/>
<evidence type="ECO:0000313" key="2">
    <source>
        <dbReference type="Proteomes" id="UP000241201"/>
    </source>
</evidence>
<dbReference type="Pfam" id="PF14198">
    <property type="entry name" value="TnpV"/>
    <property type="match status" value="1"/>
</dbReference>
<dbReference type="EMBL" id="PYLP01000014">
    <property type="protein sequence ID" value="PST39449.1"/>
    <property type="molecule type" value="Genomic_DNA"/>
</dbReference>
<dbReference type="InterPro" id="IPR026989">
    <property type="entry name" value="TnpV"/>
</dbReference>
<gene>
    <name evidence="1" type="ORF">C7U55_10055</name>
</gene>
<reference evidence="2" key="1">
    <citation type="submission" date="2018-03" db="EMBL/GenBank/DDBJ databases">
        <title>Lachnoclostridium SNUG30370 gen.nov., sp.nov., isolated from human faeces.</title>
        <authorList>
            <person name="Seo B."/>
            <person name="Jeon K."/>
            <person name="Ko G."/>
        </authorList>
    </citation>
    <scope>NUCLEOTIDE SEQUENCE [LARGE SCALE GENOMIC DNA]</scope>
    <source>
        <strain evidence="2">SNUG30370</strain>
    </source>
</reference>
<dbReference type="GeneID" id="77471436"/>
<dbReference type="RefSeq" id="WP_106988452.1">
    <property type="nucleotide sequence ID" value="NZ_PYLP01000014.1"/>
</dbReference>
<protein>
    <submittedName>
        <fullName evidence="1">Uncharacterized protein</fullName>
    </submittedName>
</protein>
<proteinExistence type="predicted"/>
<comment type="caution">
    <text evidence="1">The sequence shown here is derived from an EMBL/GenBank/DDBJ whole genome shotgun (WGS) entry which is preliminary data.</text>
</comment>
<accession>A0A2T3FW02</accession>
<name>A0A2T3FW02_9FIRM</name>
<evidence type="ECO:0000313" key="1">
    <source>
        <dbReference type="EMBL" id="PST39449.1"/>
    </source>
</evidence>
<sequence>MLEKKIIDNGITYQLVGEIYYPVILGVQLPLGFYGSKRANYLIEHNKIHFTNEYSHNRFHTEMFCFNCYCEQLFQKLFFECLDNYPKLTNKQIKEVQKQLKEYILNKYVLQPREVIYNGKELEITK</sequence>
<dbReference type="Proteomes" id="UP000241201">
    <property type="component" value="Unassembled WGS sequence"/>
</dbReference>
<keyword evidence="2" id="KW-1185">Reference proteome</keyword>